<evidence type="ECO:0000259" key="6">
    <source>
        <dbReference type="Pfam" id="PF01636"/>
    </source>
</evidence>
<dbReference type="RefSeq" id="WP_387401803.1">
    <property type="nucleotide sequence ID" value="NZ_JBIAMT010000011.1"/>
</dbReference>
<dbReference type="EMBL" id="JBIAMT010000011">
    <property type="protein sequence ID" value="MFF0501800.1"/>
    <property type="molecule type" value="Genomic_DNA"/>
</dbReference>
<protein>
    <submittedName>
        <fullName evidence="7">Phosphotransferase family protein</fullName>
    </submittedName>
</protein>
<comment type="caution">
    <text evidence="7">The sequence shown here is derived from an EMBL/GenBank/DDBJ whole genome shotgun (WGS) entry which is preliminary data.</text>
</comment>
<keyword evidence="4" id="KW-0418">Kinase</keyword>
<evidence type="ECO:0000256" key="3">
    <source>
        <dbReference type="ARBA" id="ARBA00022741"/>
    </source>
</evidence>
<keyword evidence="5" id="KW-0067">ATP-binding</keyword>
<reference evidence="7 8" key="1">
    <citation type="submission" date="2024-10" db="EMBL/GenBank/DDBJ databases">
        <title>The Natural Products Discovery Center: Release of the First 8490 Sequenced Strains for Exploring Actinobacteria Biosynthetic Diversity.</title>
        <authorList>
            <person name="Kalkreuter E."/>
            <person name="Kautsar S.A."/>
            <person name="Yang D."/>
            <person name="Bader C.D."/>
            <person name="Teijaro C.N."/>
            <person name="Fluegel L."/>
            <person name="Davis C.M."/>
            <person name="Simpson J.R."/>
            <person name="Lauterbach L."/>
            <person name="Steele A.D."/>
            <person name="Gui C."/>
            <person name="Meng S."/>
            <person name="Li G."/>
            <person name="Viehrig K."/>
            <person name="Ye F."/>
            <person name="Su P."/>
            <person name="Kiefer A.F."/>
            <person name="Nichols A."/>
            <person name="Cepeda A.J."/>
            <person name="Yan W."/>
            <person name="Fan B."/>
            <person name="Jiang Y."/>
            <person name="Adhikari A."/>
            <person name="Zheng C.-J."/>
            <person name="Schuster L."/>
            <person name="Cowan T.M."/>
            <person name="Smanski M.J."/>
            <person name="Chevrette M.G."/>
            <person name="De Carvalho L.P.S."/>
            <person name="Shen B."/>
        </authorList>
    </citation>
    <scope>NUCLEOTIDE SEQUENCE [LARGE SCALE GENOMIC DNA]</scope>
    <source>
        <strain evidence="7 8">NPDC004119</strain>
    </source>
</reference>
<organism evidence="7 8">
    <name type="scientific">Nocardia aobensis</name>
    <dbReference type="NCBI Taxonomy" id="257277"/>
    <lineage>
        <taxon>Bacteria</taxon>
        <taxon>Bacillati</taxon>
        <taxon>Actinomycetota</taxon>
        <taxon>Actinomycetes</taxon>
        <taxon>Mycobacteriales</taxon>
        <taxon>Nocardiaceae</taxon>
        <taxon>Nocardia</taxon>
    </lineage>
</organism>
<evidence type="ECO:0000313" key="8">
    <source>
        <dbReference type="Proteomes" id="UP001601442"/>
    </source>
</evidence>
<dbReference type="InterPro" id="IPR011009">
    <property type="entry name" value="Kinase-like_dom_sf"/>
</dbReference>
<keyword evidence="8" id="KW-1185">Reference proteome</keyword>
<feature type="domain" description="Aminoglycoside phosphotransferase" evidence="6">
    <location>
        <begin position="19"/>
        <end position="244"/>
    </location>
</feature>
<dbReference type="Gene3D" id="3.30.200.20">
    <property type="entry name" value="Phosphorylase Kinase, domain 1"/>
    <property type="match status" value="1"/>
</dbReference>
<gene>
    <name evidence="7" type="ORF">ACFYU5_35805</name>
</gene>
<evidence type="ECO:0000256" key="4">
    <source>
        <dbReference type="ARBA" id="ARBA00022777"/>
    </source>
</evidence>
<comment type="similarity">
    <text evidence="1">Belongs to the methylthioribose kinase family.</text>
</comment>
<proteinExistence type="inferred from homology"/>
<sequence>MIGDHLARRGIASAASDLEVRPLTGGVSNDVFAVTGPGLNVVVKRALGQLRVAETWLADPARIDTEGRALRLADRITPGSVPRVIDFADGYLVIERAPETWHTWKDELLAGTVRLSVARALGHALRRWQLAGAAAAQDFADRTAFTQLRVDPFHRVIRERHPDLAAPVDETLSIMADSSACLVHGDYTPKNVMVDPAGDGMWVIDWEVAHLGDPTFDPAWTIGHLLLKSLHRPATAQQYAAAALAFLDALAMPLDEAQLVRQTGCLVLARVDGKSPADYLDDYAADRARELGRRLLLDPPAVVTDAWKDLS</sequence>
<dbReference type="PANTHER" id="PTHR34273">
    <property type="entry name" value="METHYLTHIORIBOSE KINASE"/>
    <property type="match status" value="1"/>
</dbReference>
<evidence type="ECO:0000256" key="1">
    <source>
        <dbReference type="ARBA" id="ARBA00010165"/>
    </source>
</evidence>
<dbReference type="Proteomes" id="UP001601442">
    <property type="component" value="Unassembled WGS sequence"/>
</dbReference>
<dbReference type="Gene3D" id="3.90.1200.10">
    <property type="match status" value="1"/>
</dbReference>
<dbReference type="PANTHER" id="PTHR34273:SF2">
    <property type="entry name" value="METHYLTHIORIBOSE KINASE"/>
    <property type="match status" value="1"/>
</dbReference>
<evidence type="ECO:0000313" key="7">
    <source>
        <dbReference type="EMBL" id="MFF0501800.1"/>
    </source>
</evidence>
<dbReference type="Pfam" id="PF01636">
    <property type="entry name" value="APH"/>
    <property type="match status" value="1"/>
</dbReference>
<dbReference type="SUPFAM" id="SSF56112">
    <property type="entry name" value="Protein kinase-like (PK-like)"/>
    <property type="match status" value="1"/>
</dbReference>
<dbReference type="InterPro" id="IPR002575">
    <property type="entry name" value="Aminoglycoside_PTrfase"/>
</dbReference>
<keyword evidence="2" id="KW-0808">Transferase</keyword>
<accession>A0ABW6PF57</accession>
<evidence type="ECO:0000256" key="5">
    <source>
        <dbReference type="ARBA" id="ARBA00022840"/>
    </source>
</evidence>
<evidence type="ECO:0000256" key="2">
    <source>
        <dbReference type="ARBA" id="ARBA00022679"/>
    </source>
</evidence>
<keyword evidence="3" id="KW-0547">Nucleotide-binding</keyword>
<name>A0ABW6PF57_9NOCA</name>